<name>A0A3G4ZXE7_9VIRU</name>
<accession>A0A3G4ZXE7</accession>
<reference evidence="1" key="1">
    <citation type="submission" date="2018-10" db="EMBL/GenBank/DDBJ databases">
        <title>Hidden diversity of soil giant viruses.</title>
        <authorList>
            <person name="Schulz F."/>
            <person name="Alteio L."/>
            <person name="Goudeau D."/>
            <person name="Ryan E.M."/>
            <person name="Malmstrom R.R."/>
            <person name="Blanchard J."/>
            <person name="Woyke T."/>
        </authorList>
    </citation>
    <scope>NUCLEOTIDE SEQUENCE</scope>
    <source>
        <strain evidence="1">FNV1</strain>
    </source>
</reference>
<protein>
    <submittedName>
        <fullName evidence="1">Uncharacterized protein</fullName>
    </submittedName>
</protein>
<sequence>MIDYGYDIYYKNISKESLFTVATHYRLTEIVQKLIDINTDFIEEFNILYHLDHVKDEFYNNIIKYCVDKRGIIKREIIATMDDASPTNALYQSFHTTYVVGVVDIICDFILLRM</sequence>
<dbReference type="EMBL" id="MK072156">
    <property type="protein sequence ID" value="AYV79587.1"/>
    <property type="molecule type" value="Genomic_DNA"/>
</dbReference>
<gene>
    <name evidence="1" type="ORF">Faunusvirus25_5</name>
</gene>
<proteinExistence type="predicted"/>
<organism evidence="1">
    <name type="scientific">Faunusvirus sp</name>
    <dbReference type="NCBI Taxonomy" id="2487766"/>
    <lineage>
        <taxon>Viruses</taxon>
        <taxon>Varidnaviria</taxon>
        <taxon>Bamfordvirae</taxon>
        <taxon>Nucleocytoviricota</taxon>
        <taxon>Megaviricetes</taxon>
        <taxon>Imitervirales</taxon>
        <taxon>Mimiviridae</taxon>
    </lineage>
</organism>
<evidence type="ECO:0000313" key="1">
    <source>
        <dbReference type="EMBL" id="AYV79587.1"/>
    </source>
</evidence>